<dbReference type="RefSeq" id="WP_310016496.1">
    <property type="nucleotide sequence ID" value="NZ_JAVDUM010000001.1"/>
</dbReference>
<name>A0ABU1S7B6_9MICO</name>
<organism evidence="1 2">
    <name type="scientific">Microbacterium resistens</name>
    <dbReference type="NCBI Taxonomy" id="156977"/>
    <lineage>
        <taxon>Bacteria</taxon>
        <taxon>Bacillati</taxon>
        <taxon>Actinomycetota</taxon>
        <taxon>Actinomycetes</taxon>
        <taxon>Micrococcales</taxon>
        <taxon>Microbacteriaceae</taxon>
        <taxon>Microbacterium</taxon>
    </lineage>
</organism>
<comment type="caution">
    <text evidence="1">The sequence shown here is derived from an EMBL/GenBank/DDBJ whole genome shotgun (WGS) entry which is preliminary data.</text>
</comment>
<evidence type="ECO:0000313" key="2">
    <source>
        <dbReference type="Proteomes" id="UP001259347"/>
    </source>
</evidence>
<keyword evidence="2" id="KW-1185">Reference proteome</keyword>
<evidence type="ECO:0008006" key="3">
    <source>
        <dbReference type="Google" id="ProtNLM"/>
    </source>
</evidence>
<protein>
    <recommendedName>
        <fullName evidence="3">Polyketide cyclase / dehydrase and lipid transport</fullName>
    </recommendedName>
</protein>
<gene>
    <name evidence="1" type="ORF">J2Y69_000076</name>
</gene>
<evidence type="ECO:0000313" key="1">
    <source>
        <dbReference type="EMBL" id="MDR6865494.1"/>
    </source>
</evidence>
<dbReference type="EMBL" id="JAVDUM010000001">
    <property type="protein sequence ID" value="MDR6865494.1"/>
    <property type="molecule type" value="Genomic_DNA"/>
</dbReference>
<sequence length="154" mass="18071">MNETMGLERLSQIQDEILQFTWRQVADKVDKFYIQGKIVDDGAGHVTMVQGSLKYVIRGAEVLNNSDVISKDDFRESSQFVTTRIEALHDLLLELQGRSPVRFRWSVDTQNRHVDSEWTYYQDLTEEEKKDDFWKHWKGDFAWKAQLEAELAGQ</sequence>
<reference evidence="1 2" key="1">
    <citation type="submission" date="2023-07" db="EMBL/GenBank/DDBJ databases">
        <title>Sorghum-associated microbial communities from plants grown in Nebraska, USA.</title>
        <authorList>
            <person name="Schachtman D."/>
        </authorList>
    </citation>
    <scope>NUCLEOTIDE SEQUENCE [LARGE SCALE GENOMIC DNA]</scope>
    <source>
        <strain evidence="1 2">2980</strain>
    </source>
</reference>
<accession>A0ABU1S7B6</accession>
<dbReference type="Proteomes" id="UP001259347">
    <property type="component" value="Unassembled WGS sequence"/>
</dbReference>
<proteinExistence type="predicted"/>